<dbReference type="Proteomes" id="UP001152649">
    <property type="component" value="Unassembled WGS sequence"/>
</dbReference>
<feature type="transmembrane region" description="Helical" evidence="6">
    <location>
        <begin position="34"/>
        <end position="50"/>
    </location>
</feature>
<evidence type="ECO:0000256" key="3">
    <source>
        <dbReference type="ARBA" id="ARBA00022692"/>
    </source>
</evidence>
<feature type="transmembrane region" description="Helical" evidence="6">
    <location>
        <begin position="122"/>
        <end position="140"/>
    </location>
</feature>
<dbReference type="PROSITE" id="PS00216">
    <property type="entry name" value="SUGAR_TRANSPORT_1"/>
    <property type="match status" value="1"/>
</dbReference>
<keyword evidence="5 6" id="KW-0472">Membrane</keyword>
<dbReference type="InterPro" id="IPR036259">
    <property type="entry name" value="MFS_trans_sf"/>
</dbReference>
<evidence type="ECO:0000256" key="2">
    <source>
        <dbReference type="ARBA" id="ARBA00010992"/>
    </source>
</evidence>
<dbReference type="PROSITE" id="PS50850">
    <property type="entry name" value="MFS"/>
    <property type="match status" value="1"/>
</dbReference>
<evidence type="ECO:0000256" key="4">
    <source>
        <dbReference type="ARBA" id="ARBA00022989"/>
    </source>
</evidence>
<dbReference type="OrthoDB" id="8120565at2759"/>
<dbReference type="Gene3D" id="1.20.1250.20">
    <property type="entry name" value="MFS general substrate transporter like domains"/>
    <property type="match status" value="1"/>
</dbReference>
<reference evidence="8" key="1">
    <citation type="submission" date="2021-07" db="EMBL/GenBank/DDBJ databases">
        <authorList>
            <person name="Branca A.L. A."/>
        </authorList>
    </citation>
    <scope>NUCLEOTIDE SEQUENCE</scope>
</reference>
<accession>A0A9W4I5P0</accession>
<dbReference type="InterPro" id="IPR005829">
    <property type="entry name" value="Sugar_transporter_CS"/>
</dbReference>
<dbReference type="GO" id="GO:0016020">
    <property type="term" value="C:membrane"/>
    <property type="evidence" value="ECO:0007669"/>
    <property type="project" value="UniProtKB-SubCell"/>
</dbReference>
<feature type="domain" description="Major facilitator superfamily (MFS) profile" evidence="7">
    <location>
        <begin position="1"/>
        <end position="240"/>
    </location>
</feature>
<proteinExistence type="inferred from homology"/>
<sequence length="304" mass="33561">MLESTFAKEHFPNLSGYKLHVAQYTSFVRTWARFKRLAIGCIVMFFQQFMGCNGLDSNTTSLLATGVYGIVNCPSTLPALFFIDKVGRRALLMAGATGTCISLVIVGGILGGYGSLLMDKKSAGWAGIAFIYIYVINFSYSFGETSSIPPTLYGLHSPEITNNTLVSVPIVWVLPSEIFNLSIRSKAISITTSATWMCNFIIGLVTPDMLESITWGTYIFFAAFCLLVLVFTFFCIPETGGKVHSTHHFFILTTLEDMDIIFGDTAAHEEKKRIKHIEAGLHGTRIEEGDDSMKLVDQHAEIVM</sequence>
<dbReference type="GO" id="GO:0005351">
    <property type="term" value="F:carbohydrate:proton symporter activity"/>
    <property type="evidence" value="ECO:0007669"/>
    <property type="project" value="TreeGrafter"/>
</dbReference>
<evidence type="ECO:0000256" key="1">
    <source>
        <dbReference type="ARBA" id="ARBA00004141"/>
    </source>
</evidence>
<organism evidence="8 9">
    <name type="scientific">Penicillium salamii</name>
    <dbReference type="NCBI Taxonomy" id="1612424"/>
    <lineage>
        <taxon>Eukaryota</taxon>
        <taxon>Fungi</taxon>
        <taxon>Dikarya</taxon>
        <taxon>Ascomycota</taxon>
        <taxon>Pezizomycotina</taxon>
        <taxon>Eurotiomycetes</taxon>
        <taxon>Eurotiomycetidae</taxon>
        <taxon>Eurotiales</taxon>
        <taxon>Aspergillaceae</taxon>
        <taxon>Penicillium</taxon>
    </lineage>
</organism>
<comment type="caution">
    <text evidence="8">The sequence shown here is derived from an EMBL/GenBank/DDBJ whole genome shotgun (WGS) entry which is preliminary data.</text>
</comment>
<evidence type="ECO:0000259" key="7">
    <source>
        <dbReference type="PROSITE" id="PS50850"/>
    </source>
</evidence>
<feature type="transmembrane region" description="Helical" evidence="6">
    <location>
        <begin position="90"/>
        <end position="110"/>
    </location>
</feature>
<comment type="similarity">
    <text evidence="2">Belongs to the major facilitator superfamily. Sugar transporter (TC 2.A.1.1) family.</text>
</comment>
<dbReference type="Pfam" id="PF00083">
    <property type="entry name" value="Sugar_tr"/>
    <property type="match status" value="2"/>
</dbReference>
<evidence type="ECO:0000313" key="9">
    <source>
        <dbReference type="Proteomes" id="UP001152649"/>
    </source>
</evidence>
<feature type="transmembrane region" description="Helical" evidence="6">
    <location>
        <begin position="187"/>
        <end position="206"/>
    </location>
</feature>
<evidence type="ECO:0000256" key="5">
    <source>
        <dbReference type="ARBA" id="ARBA00023136"/>
    </source>
</evidence>
<feature type="transmembrane region" description="Helical" evidence="6">
    <location>
        <begin position="218"/>
        <end position="236"/>
    </location>
</feature>
<gene>
    <name evidence="8" type="ORF">PSALAMII_LOCUS102</name>
</gene>
<dbReference type="AlphaFoldDB" id="A0A9W4I5P0"/>
<keyword evidence="9" id="KW-1185">Reference proteome</keyword>
<keyword evidence="4 6" id="KW-1133">Transmembrane helix</keyword>
<evidence type="ECO:0000256" key="6">
    <source>
        <dbReference type="SAM" id="Phobius"/>
    </source>
</evidence>
<dbReference type="InterPro" id="IPR005828">
    <property type="entry name" value="MFS_sugar_transport-like"/>
</dbReference>
<dbReference type="InterPro" id="IPR050360">
    <property type="entry name" value="MFS_Sugar_Transporters"/>
</dbReference>
<feature type="transmembrane region" description="Helical" evidence="6">
    <location>
        <begin position="62"/>
        <end position="83"/>
    </location>
</feature>
<evidence type="ECO:0000313" key="8">
    <source>
        <dbReference type="EMBL" id="CAG8223156.1"/>
    </source>
</evidence>
<name>A0A9W4I5P0_9EURO</name>
<dbReference type="EMBL" id="CAJVPG010000008">
    <property type="protein sequence ID" value="CAG8223156.1"/>
    <property type="molecule type" value="Genomic_DNA"/>
</dbReference>
<dbReference type="PANTHER" id="PTHR48022">
    <property type="entry name" value="PLASTIDIC GLUCOSE TRANSPORTER 4"/>
    <property type="match status" value="1"/>
</dbReference>
<comment type="subcellular location">
    <subcellularLocation>
        <location evidence="1">Membrane</location>
        <topology evidence="1">Multi-pass membrane protein</topology>
    </subcellularLocation>
</comment>
<dbReference type="InterPro" id="IPR020846">
    <property type="entry name" value="MFS_dom"/>
</dbReference>
<dbReference type="SUPFAM" id="SSF103473">
    <property type="entry name" value="MFS general substrate transporter"/>
    <property type="match status" value="1"/>
</dbReference>
<protein>
    <recommendedName>
        <fullName evidence="7">Major facilitator superfamily (MFS) profile domain-containing protein</fullName>
    </recommendedName>
</protein>
<keyword evidence="3 6" id="KW-0812">Transmembrane</keyword>
<dbReference type="PANTHER" id="PTHR48022:SF48">
    <property type="entry name" value="SUGAR TRANSPORTER, PUTATIVE (AFU_ORTHOLOGUE AFUA_3G06730)-RELATED"/>
    <property type="match status" value="1"/>
</dbReference>